<keyword evidence="5 7" id="KW-1015">Disulfide bond</keyword>
<keyword evidence="4 7" id="KW-0574">Periplasm</keyword>
<dbReference type="EMBL" id="CP011367">
    <property type="protein sequence ID" value="AKJ96228.1"/>
    <property type="molecule type" value="Genomic_DNA"/>
</dbReference>
<dbReference type="STRING" id="106634.TVD_13050"/>
<dbReference type="GO" id="GO:0015036">
    <property type="term" value="F:disulfide oxidoreductase activity"/>
    <property type="evidence" value="ECO:0007669"/>
    <property type="project" value="UniProtKB-ARBA"/>
</dbReference>
<evidence type="ECO:0000313" key="12">
    <source>
        <dbReference type="Proteomes" id="UP000064201"/>
    </source>
</evidence>
<dbReference type="InterPro" id="IPR013766">
    <property type="entry name" value="Thioredoxin_domain"/>
</dbReference>
<feature type="chain" id="PRO_5002553947" description="Thiol:disulfide interchange protein" evidence="9">
    <location>
        <begin position="25"/>
        <end position="210"/>
    </location>
</feature>
<dbReference type="CDD" id="cd03019">
    <property type="entry name" value="DsbA_DsbA"/>
    <property type="match status" value="1"/>
</dbReference>
<evidence type="ECO:0000256" key="2">
    <source>
        <dbReference type="ARBA" id="ARBA00005791"/>
    </source>
</evidence>
<accession>A0A0G3G4R5</accession>
<evidence type="ECO:0000256" key="7">
    <source>
        <dbReference type="PIRNR" id="PIRNR001488"/>
    </source>
</evidence>
<dbReference type="RefSeq" id="WP_018937447.1">
    <property type="nucleotide sequence ID" value="NZ_CP011367.1"/>
</dbReference>
<dbReference type="OrthoDB" id="9784896at2"/>
<evidence type="ECO:0000256" key="3">
    <source>
        <dbReference type="ARBA" id="ARBA00022729"/>
    </source>
</evidence>
<evidence type="ECO:0000256" key="4">
    <source>
        <dbReference type="ARBA" id="ARBA00022764"/>
    </source>
</evidence>
<dbReference type="KEGG" id="tvr:TVD_13050"/>
<evidence type="ECO:0000256" key="9">
    <source>
        <dbReference type="SAM" id="SignalP"/>
    </source>
</evidence>
<dbReference type="InterPro" id="IPR017937">
    <property type="entry name" value="Thioredoxin_CS"/>
</dbReference>
<proteinExistence type="inferred from homology"/>
<keyword evidence="12" id="KW-1185">Reference proteome</keyword>
<dbReference type="PATRIC" id="fig|106634.4.peg.2661"/>
<organism evidence="11 12">
    <name type="scientific">Thioalkalivibrio versutus</name>
    <dbReference type="NCBI Taxonomy" id="106634"/>
    <lineage>
        <taxon>Bacteria</taxon>
        <taxon>Pseudomonadati</taxon>
        <taxon>Pseudomonadota</taxon>
        <taxon>Gammaproteobacteria</taxon>
        <taxon>Chromatiales</taxon>
        <taxon>Ectothiorhodospiraceae</taxon>
        <taxon>Thioalkalivibrio</taxon>
    </lineage>
</organism>
<gene>
    <name evidence="11" type="ORF">TVD_13050</name>
</gene>
<dbReference type="InterPro" id="IPR050824">
    <property type="entry name" value="Thiol_disulfide_DsbA"/>
</dbReference>
<protein>
    <recommendedName>
        <fullName evidence="7">Thiol:disulfide interchange protein</fullName>
    </recommendedName>
</protein>
<reference evidence="11 12" key="1">
    <citation type="submission" date="2015-04" db="EMBL/GenBank/DDBJ databases">
        <title>Complete Sequence for the Genome of the Thioalkalivibrio versutus D301.</title>
        <authorList>
            <person name="Mu T."/>
            <person name="Zhou J."/>
            <person name="Xu X."/>
        </authorList>
    </citation>
    <scope>NUCLEOTIDE SEQUENCE [LARGE SCALE GENOMIC DNA]</scope>
    <source>
        <strain evidence="11 12">D301</strain>
    </source>
</reference>
<feature type="disulfide bond" description="Redox-active" evidence="8">
    <location>
        <begin position="59"/>
        <end position="62"/>
    </location>
</feature>
<dbReference type="InterPro" id="IPR036249">
    <property type="entry name" value="Thioredoxin-like_sf"/>
</dbReference>
<evidence type="ECO:0000313" key="11">
    <source>
        <dbReference type="EMBL" id="AKJ96228.1"/>
    </source>
</evidence>
<evidence type="ECO:0000256" key="6">
    <source>
        <dbReference type="ARBA" id="ARBA00023284"/>
    </source>
</evidence>
<dbReference type="InterPro" id="IPR001853">
    <property type="entry name" value="DSBA-like_thioredoxin_dom"/>
</dbReference>
<dbReference type="PROSITE" id="PS51352">
    <property type="entry name" value="THIOREDOXIN_2"/>
    <property type="match status" value="1"/>
</dbReference>
<dbReference type="PIRSF" id="PIRSF001488">
    <property type="entry name" value="Tdi_protein"/>
    <property type="match status" value="1"/>
</dbReference>
<feature type="domain" description="Thioredoxin" evidence="10">
    <location>
        <begin position="14"/>
        <end position="206"/>
    </location>
</feature>
<dbReference type="AlphaFoldDB" id="A0A0G3G4R5"/>
<dbReference type="PANTHER" id="PTHR35891:SF2">
    <property type="entry name" value="THIOL:DISULFIDE INTERCHANGE PROTEIN DSBA"/>
    <property type="match status" value="1"/>
</dbReference>
<keyword evidence="3 9" id="KW-0732">Signal</keyword>
<feature type="signal peptide" evidence="9">
    <location>
        <begin position="1"/>
        <end position="24"/>
    </location>
</feature>
<dbReference type="InterPro" id="IPR023205">
    <property type="entry name" value="DsbA/DsbL"/>
</dbReference>
<dbReference type="Pfam" id="PF01323">
    <property type="entry name" value="DSBA"/>
    <property type="match status" value="1"/>
</dbReference>
<dbReference type="SUPFAM" id="SSF52833">
    <property type="entry name" value="Thioredoxin-like"/>
    <property type="match status" value="1"/>
</dbReference>
<evidence type="ECO:0000256" key="1">
    <source>
        <dbReference type="ARBA" id="ARBA00004418"/>
    </source>
</evidence>
<name>A0A0G3G4R5_9GAMM</name>
<evidence type="ECO:0000256" key="5">
    <source>
        <dbReference type="ARBA" id="ARBA00023157"/>
    </source>
</evidence>
<dbReference type="Gene3D" id="3.40.30.10">
    <property type="entry name" value="Glutaredoxin"/>
    <property type="match status" value="1"/>
</dbReference>
<comment type="similarity">
    <text evidence="2">Belongs to the thioredoxin family. DsbA subfamily.</text>
</comment>
<dbReference type="PROSITE" id="PS00194">
    <property type="entry name" value="THIOREDOXIN_1"/>
    <property type="match status" value="1"/>
</dbReference>
<comment type="subcellular location">
    <subcellularLocation>
        <location evidence="1 7">Periplasm</location>
    </subcellularLocation>
</comment>
<sequence length="210" mass="23463">MKRREFMGALGGAGLLLATGTSLAAEYREGQHYRAIQPPLDTGLEDGKIQVVEIFWYGCPHCYEFEPKVQAWKPGLADDVQFEYLPAPMNDVWALHARVYYTAEKLGVLDEVHQAFYDAIHDQGRQLRSESAILRFINQRGLDADEFRETMRSDAIRQRIVEATEAVQDYGVGGVPTLVVNGEAIVSASMAGGHDEMLEVADYLIERARG</sequence>
<evidence type="ECO:0000256" key="8">
    <source>
        <dbReference type="PIRSR" id="PIRSR001488-1"/>
    </source>
</evidence>
<evidence type="ECO:0000259" key="10">
    <source>
        <dbReference type="PROSITE" id="PS51352"/>
    </source>
</evidence>
<dbReference type="Proteomes" id="UP000064201">
    <property type="component" value="Chromosome"/>
</dbReference>
<keyword evidence="6" id="KW-0676">Redox-active center</keyword>
<dbReference type="GO" id="GO:0042597">
    <property type="term" value="C:periplasmic space"/>
    <property type="evidence" value="ECO:0007669"/>
    <property type="project" value="UniProtKB-SubCell"/>
</dbReference>
<dbReference type="PANTHER" id="PTHR35891">
    <property type="entry name" value="THIOL:DISULFIDE INTERCHANGE PROTEIN DSBA"/>
    <property type="match status" value="1"/>
</dbReference>